<evidence type="ECO:0000313" key="3">
    <source>
        <dbReference type="EMBL" id="MBU5676542.1"/>
    </source>
</evidence>
<comment type="caution">
    <text evidence="3">The sequence shown here is derived from an EMBL/GenBank/DDBJ whole genome shotgun (WGS) entry which is preliminary data.</text>
</comment>
<evidence type="ECO:0000259" key="2">
    <source>
        <dbReference type="PROSITE" id="PS51272"/>
    </source>
</evidence>
<accession>A0ABS6G245</accession>
<dbReference type="InterPro" id="IPR051465">
    <property type="entry name" value="Cell_Envelope_Struct_Comp"/>
</dbReference>
<name>A0ABS6G245_9FIRM</name>
<dbReference type="PANTHER" id="PTHR43308">
    <property type="entry name" value="OUTER MEMBRANE PROTEIN ALPHA-RELATED"/>
    <property type="match status" value="1"/>
</dbReference>
<dbReference type="InterPro" id="IPR001119">
    <property type="entry name" value="SLH_dom"/>
</dbReference>
<proteinExistence type="predicted"/>
<feature type="domain" description="SLH" evidence="2">
    <location>
        <begin position="285"/>
        <end position="347"/>
    </location>
</feature>
<dbReference type="RefSeq" id="WP_216416397.1">
    <property type="nucleotide sequence ID" value="NZ_JAHLQK010000003.1"/>
</dbReference>
<dbReference type="EMBL" id="JAHLQK010000003">
    <property type="protein sequence ID" value="MBU5676542.1"/>
    <property type="molecule type" value="Genomic_DNA"/>
</dbReference>
<evidence type="ECO:0000313" key="4">
    <source>
        <dbReference type="Proteomes" id="UP000779508"/>
    </source>
</evidence>
<protein>
    <submittedName>
        <fullName evidence="3">S-layer homology domain-containing protein</fullName>
    </submittedName>
</protein>
<gene>
    <name evidence="3" type="ORF">KQI88_08945</name>
</gene>
<evidence type="ECO:0000256" key="1">
    <source>
        <dbReference type="ARBA" id="ARBA00022737"/>
    </source>
</evidence>
<keyword evidence="4" id="KW-1185">Reference proteome</keyword>
<keyword evidence="1" id="KW-0677">Repeat</keyword>
<feature type="domain" description="SLH" evidence="2">
    <location>
        <begin position="422"/>
        <end position="485"/>
    </location>
</feature>
<dbReference type="PROSITE" id="PS51272">
    <property type="entry name" value="SLH"/>
    <property type="match status" value="3"/>
</dbReference>
<reference evidence="3 4" key="1">
    <citation type="submission" date="2021-06" db="EMBL/GenBank/DDBJ databases">
        <authorList>
            <person name="Sun Q."/>
            <person name="Li D."/>
        </authorList>
    </citation>
    <scope>NUCLEOTIDE SEQUENCE [LARGE SCALE GENOMIC DNA]</scope>
    <source>
        <strain evidence="3 4">MSJ-5</strain>
    </source>
</reference>
<dbReference type="Pfam" id="PF00395">
    <property type="entry name" value="SLH"/>
    <property type="match status" value="3"/>
</dbReference>
<feature type="domain" description="SLH" evidence="2">
    <location>
        <begin position="357"/>
        <end position="420"/>
    </location>
</feature>
<dbReference type="PANTHER" id="PTHR43308:SF1">
    <property type="entry name" value="OUTER MEMBRANE PROTEIN ALPHA"/>
    <property type="match status" value="1"/>
</dbReference>
<organism evidence="3 4">
    <name type="scientific">Alkaliphilus flagellatus</name>
    <dbReference type="NCBI Taxonomy" id="2841507"/>
    <lineage>
        <taxon>Bacteria</taxon>
        <taxon>Bacillati</taxon>
        <taxon>Bacillota</taxon>
        <taxon>Clostridia</taxon>
        <taxon>Peptostreptococcales</taxon>
        <taxon>Natronincolaceae</taxon>
        <taxon>Alkaliphilus</taxon>
    </lineage>
</organism>
<dbReference type="Proteomes" id="UP000779508">
    <property type="component" value="Unassembled WGS sequence"/>
</dbReference>
<sequence>MKRVILILMILSLIIVPVNVIASPPEFSGGVNNEYEYEEVVFLTGEPVKFIGTVSITEKDKTDSKTISYSFKLVPEDKSIKGKLDRRISYTIAYDTRSDKGQTIGQMSVSSYRETIDVDEDRFELKDYQFSKSDVIDNRPASDFSSGNIKGRKVYTINKTEGEAIVDISGGSVGYENFWGATETQIIDFVFDIERQAVEDRRSTRWQGTVRSQVSDSMTKELRYSDNEANLSSFNGGYIRTTNSEIVSKYEYDLPLIDRNGINNKRRDRGTISLSKQKVPKIERLIVPKFRDLGGHWAEGHINKLYSLDVFDEVSTFFVPDVPMTREEFTRAVIRASDIRPTEEPKKRTSSRRKEPEVSPFVDVAVEDINYEYIKNGVAKGIIQGISENKFAPKDSLTRAQAITIIIRVLGFESKAPTPGYSTSFSDDRLIPAWAKDSVYMAKEIGLVQGDQLNRINPNQVLTRAEASAMLVRFLEFLEKDLQQDYRENIILFN</sequence>